<dbReference type="EMBL" id="JBBWUH010000001">
    <property type="protein sequence ID" value="KAK8177177.1"/>
    <property type="molecule type" value="Genomic_DNA"/>
</dbReference>
<feature type="compositionally biased region" description="Pro residues" evidence="1">
    <location>
        <begin position="111"/>
        <end position="130"/>
    </location>
</feature>
<protein>
    <submittedName>
        <fullName evidence="2">Uncharacterized protein</fullName>
    </submittedName>
</protein>
<dbReference type="Proteomes" id="UP001456524">
    <property type="component" value="Unassembled WGS sequence"/>
</dbReference>
<feature type="region of interest" description="Disordered" evidence="1">
    <location>
        <begin position="177"/>
        <end position="253"/>
    </location>
</feature>
<feature type="region of interest" description="Disordered" evidence="1">
    <location>
        <begin position="463"/>
        <end position="483"/>
    </location>
</feature>
<gene>
    <name evidence="2" type="ORF">IWX90DRAFT_491665</name>
</gene>
<feature type="compositionally biased region" description="Gly residues" evidence="1">
    <location>
        <begin position="183"/>
        <end position="199"/>
    </location>
</feature>
<organism evidence="2 3">
    <name type="scientific">Phyllosticta citrichinensis</name>
    <dbReference type="NCBI Taxonomy" id="1130410"/>
    <lineage>
        <taxon>Eukaryota</taxon>
        <taxon>Fungi</taxon>
        <taxon>Dikarya</taxon>
        <taxon>Ascomycota</taxon>
        <taxon>Pezizomycotina</taxon>
        <taxon>Dothideomycetes</taxon>
        <taxon>Dothideomycetes incertae sedis</taxon>
        <taxon>Botryosphaeriales</taxon>
        <taxon>Phyllostictaceae</taxon>
        <taxon>Phyllosticta</taxon>
    </lineage>
</organism>
<sequence>MNPRLIPPSTTTSTETVTGAALSLRWVPMPRDRRRLALARRRRHLSSWPPTANKSRCLGPGTGVRRLSPWRARLVCQRANLSLPLGLQGYGHGYHGGNYGSHHGYSAGGLVPPPPPPPPPESAALPPAPSPYLRGNPRRSEEHDRRGLREVNIPAFPAVGNNGSYYHQPVRLHSSAQAVSTPGGQGVGRDQGRVGGSGRGGRDFGGDRGQPPAPRGRKRGYKEMAAEPQQQQQQQHTPRGPRQQLTPYAPRRDRAVVVPPFSGVLENRAKFTLPRRKSDEIQPGRILFLKHQSSIHQFTCLIYQMGDNNKPGGFTRYDYDKVNRFFNHPIIVVEAPNDKGLVKVVTLTSLGGLTPEQKYAADNFNSEKHGSHRAELFRSDYLEVHHPGVSDAAPYPGSQRQLHLCNDKKLMDRSYVNLDGGKTYMVEGQYLVPYQDFGEKNPDYRLEDDSLDFLIEHRAKLEAEREERDRAKWPTGKAPNERW</sequence>
<feature type="compositionally biased region" description="Basic and acidic residues" evidence="1">
    <location>
        <begin position="138"/>
        <end position="149"/>
    </location>
</feature>
<evidence type="ECO:0000313" key="3">
    <source>
        <dbReference type="Proteomes" id="UP001456524"/>
    </source>
</evidence>
<feature type="region of interest" description="Disordered" evidence="1">
    <location>
        <begin position="105"/>
        <end position="159"/>
    </location>
</feature>
<proteinExistence type="predicted"/>
<name>A0ABR1Y6A0_9PEZI</name>
<keyword evidence="3" id="KW-1185">Reference proteome</keyword>
<feature type="compositionally biased region" description="Basic and acidic residues" evidence="1">
    <location>
        <begin position="463"/>
        <end position="472"/>
    </location>
</feature>
<comment type="caution">
    <text evidence="2">The sequence shown here is derived from an EMBL/GenBank/DDBJ whole genome shotgun (WGS) entry which is preliminary data.</text>
</comment>
<evidence type="ECO:0000313" key="2">
    <source>
        <dbReference type="EMBL" id="KAK8177177.1"/>
    </source>
</evidence>
<accession>A0ABR1Y6A0</accession>
<evidence type="ECO:0000256" key="1">
    <source>
        <dbReference type="SAM" id="MobiDB-lite"/>
    </source>
</evidence>
<reference evidence="2 3" key="1">
    <citation type="journal article" date="2022" name="G3 (Bethesda)">
        <title>Enemy or ally: a genomic approach to elucidate the lifestyle of Phyllosticta citrichinaensis.</title>
        <authorList>
            <person name="Buijs V.A."/>
            <person name="Groenewald J.Z."/>
            <person name="Haridas S."/>
            <person name="LaButti K.M."/>
            <person name="Lipzen A."/>
            <person name="Martin F.M."/>
            <person name="Barry K."/>
            <person name="Grigoriev I.V."/>
            <person name="Crous P.W."/>
            <person name="Seidl M.F."/>
        </authorList>
    </citation>
    <scope>NUCLEOTIDE SEQUENCE [LARGE SCALE GENOMIC DNA]</scope>
    <source>
        <strain evidence="2 3">CBS 129764</strain>
    </source>
</reference>